<dbReference type="InterPro" id="IPR027417">
    <property type="entry name" value="P-loop_NTPase"/>
</dbReference>
<dbReference type="PROSITE" id="PS50045">
    <property type="entry name" value="SIGMA54_INTERACT_4"/>
    <property type="match status" value="1"/>
</dbReference>
<evidence type="ECO:0000256" key="3">
    <source>
        <dbReference type="ARBA" id="ARBA00023015"/>
    </source>
</evidence>
<dbReference type="InterPro" id="IPR002078">
    <property type="entry name" value="Sigma_54_int"/>
</dbReference>
<dbReference type="GO" id="GO:0043565">
    <property type="term" value="F:sequence-specific DNA binding"/>
    <property type="evidence" value="ECO:0007669"/>
    <property type="project" value="InterPro"/>
</dbReference>
<dbReference type="PRINTS" id="PR01590">
    <property type="entry name" value="HTHFIS"/>
</dbReference>
<name>A0A4Z0QXY1_9FIRM</name>
<protein>
    <recommendedName>
        <fullName evidence="5">Sigma-54 factor interaction domain-containing protein</fullName>
    </recommendedName>
</protein>
<dbReference type="InterPro" id="IPR025944">
    <property type="entry name" value="Sigma_54_int_dom_CS"/>
</dbReference>
<evidence type="ECO:0000259" key="5">
    <source>
        <dbReference type="PROSITE" id="PS50045"/>
    </source>
</evidence>
<evidence type="ECO:0000256" key="1">
    <source>
        <dbReference type="ARBA" id="ARBA00022741"/>
    </source>
</evidence>
<comment type="caution">
    <text evidence="6">The sequence shown here is derived from an EMBL/GenBank/DDBJ whole genome shotgun (WGS) entry which is preliminary data.</text>
</comment>
<dbReference type="AlphaFoldDB" id="A0A4Z0QXY1"/>
<evidence type="ECO:0000313" key="6">
    <source>
        <dbReference type="EMBL" id="TGE34833.1"/>
    </source>
</evidence>
<keyword evidence="3" id="KW-0805">Transcription regulation</keyword>
<dbReference type="InterPro" id="IPR009057">
    <property type="entry name" value="Homeodomain-like_sf"/>
</dbReference>
<dbReference type="InterPro" id="IPR002197">
    <property type="entry name" value="HTH_Fis"/>
</dbReference>
<dbReference type="PANTHER" id="PTHR32071:SF57">
    <property type="entry name" value="C4-DICARBOXYLATE TRANSPORT TRANSCRIPTIONAL REGULATORY PROTEIN DCTD"/>
    <property type="match status" value="1"/>
</dbReference>
<dbReference type="Pfam" id="PF02954">
    <property type="entry name" value="HTH_8"/>
    <property type="match status" value="1"/>
</dbReference>
<dbReference type="Gene3D" id="1.10.10.60">
    <property type="entry name" value="Homeodomain-like"/>
    <property type="match status" value="1"/>
</dbReference>
<proteinExistence type="predicted"/>
<dbReference type="GO" id="GO:0006355">
    <property type="term" value="P:regulation of DNA-templated transcription"/>
    <property type="evidence" value="ECO:0007669"/>
    <property type="project" value="InterPro"/>
</dbReference>
<keyword evidence="1" id="KW-0547">Nucleotide-binding</keyword>
<keyword evidence="7" id="KW-1185">Reference proteome</keyword>
<keyword evidence="4" id="KW-0804">Transcription</keyword>
<dbReference type="SUPFAM" id="SSF46689">
    <property type="entry name" value="Homeodomain-like"/>
    <property type="match status" value="1"/>
</dbReference>
<dbReference type="Proteomes" id="UP000298460">
    <property type="component" value="Unassembled WGS sequence"/>
</dbReference>
<evidence type="ECO:0000313" key="7">
    <source>
        <dbReference type="Proteomes" id="UP000298460"/>
    </source>
</evidence>
<dbReference type="InterPro" id="IPR058031">
    <property type="entry name" value="AAA_lid_NorR"/>
</dbReference>
<dbReference type="Pfam" id="PF25601">
    <property type="entry name" value="AAA_lid_14"/>
    <property type="match status" value="1"/>
</dbReference>
<sequence length="148" mass="17090">MPTVSIEIPPLRTRLDDIPLLIEHFISKINKELGLNITGIDNEVIKLFQDYHWPGNIRELENTIERAANLALQGNLKLELFEHFLLRKEKERSRNENEVCLETVRGKAEKETIVRALAQTNANISMAAKLLKINRSVLYEKIKKYNIG</sequence>
<dbReference type="GO" id="GO:0005524">
    <property type="term" value="F:ATP binding"/>
    <property type="evidence" value="ECO:0007669"/>
    <property type="project" value="UniProtKB-KW"/>
</dbReference>
<dbReference type="SUPFAM" id="SSF52540">
    <property type="entry name" value="P-loop containing nucleoside triphosphate hydrolases"/>
    <property type="match status" value="1"/>
</dbReference>
<evidence type="ECO:0000256" key="4">
    <source>
        <dbReference type="ARBA" id="ARBA00023163"/>
    </source>
</evidence>
<organism evidence="6 7">
    <name type="scientific">Desulfosporosinus fructosivorans</name>
    <dbReference type="NCBI Taxonomy" id="2018669"/>
    <lineage>
        <taxon>Bacteria</taxon>
        <taxon>Bacillati</taxon>
        <taxon>Bacillota</taxon>
        <taxon>Clostridia</taxon>
        <taxon>Eubacteriales</taxon>
        <taxon>Desulfitobacteriaceae</taxon>
        <taxon>Desulfosporosinus</taxon>
    </lineage>
</organism>
<keyword evidence="2" id="KW-0067">ATP-binding</keyword>
<accession>A0A4Z0QXY1</accession>
<evidence type="ECO:0000256" key="2">
    <source>
        <dbReference type="ARBA" id="ARBA00022840"/>
    </source>
</evidence>
<dbReference type="PANTHER" id="PTHR32071">
    <property type="entry name" value="TRANSCRIPTIONAL REGULATORY PROTEIN"/>
    <property type="match status" value="1"/>
</dbReference>
<feature type="domain" description="Sigma-54 factor interaction" evidence="5">
    <location>
        <begin position="1"/>
        <end position="69"/>
    </location>
</feature>
<dbReference type="PROSITE" id="PS00688">
    <property type="entry name" value="SIGMA54_INTERACT_3"/>
    <property type="match status" value="1"/>
</dbReference>
<gene>
    <name evidence="6" type="ORF">E4K67_28580</name>
</gene>
<dbReference type="Gene3D" id="1.10.8.60">
    <property type="match status" value="1"/>
</dbReference>
<dbReference type="EMBL" id="SPQQ01000027">
    <property type="protein sequence ID" value="TGE34833.1"/>
    <property type="molecule type" value="Genomic_DNA"/>
</dbReference>
<reference evidence="6 7" key="1">
    <citation type="submission" date="2019-03" db="EMBL/GenBank/DDBJ databases">
        <title>Draft Genome Sequence of Desulfosporosinus fructosivorans Strain 63.6F, Isolated from Marine Sediment in the Baltic Sea.</title>
        <authorList>
            <person name="Hausmann B."/>
            <person name="Vandieken V."/>
            <person name="Pjevac P."/>
            <person name="Schreck K."/>
            <person name="Herbold C.W."/>
            <person name="Loy A."/>
        </authorList>
    </citation>
    <scope>NUCLEOTIDE SEQUENCE [LARGE SCALE GENOMIC DNA]</scope>
    <source>
        <strain evidence="6 7">63.6F</strain>
    </source>
</reference>